<dbReference type="SUPFAM" id="SSF55083">
    <property type="entry name" value="6-hydroxymethyl-7,8-dihydropterin pyrophosphokinase, HPPK"/>
    <property type="match status" value="1"/>
</dbReference>
<dbReference type="GO" id="GO:0046654">
    <property type="term" value="P:tetrahydrofolate biosynthetic process"/>
    <property type="evidence" value="ECO:0007669"/>
    <property type="project" value="UniProtKB-UniPathway"/>
</dbReference>
<feature type="compositionally biased region" description="Basic and acidic residues" evidence="13">
    <location>
        <begin position="13"/>
        <end position="22"/>
    </location>
</feature>
<evidence type="ECO:0000256" key="3">
    <source>
        <dbReference type="ARBA" id="ARBA00013253"/>
    </source>
</evidence>
<gene>
    <name evidence="15" type="ORF">SAMN05444417_2017</name>
</gene>
<evidence type="ECO:0000256" key="12">
    <source>
        <dbReference type="ARBA" id="ARBA00033413"/>
    </source>
</evidence>
<comment type="function">
    <text evidence="10">Catalyzes the transfer of pyrophosphate from adenosine triphosphate (ATP) to 6-hydroxymethyl-7,8-dihydropterin, an enzymatic step in folate biosynthesis pathway.</text>
</comment>
<evidence type="ECO:0000256" key="13">
    <source>
        <dbReference type="SAM" id="MobiDB-lite"/>
    </source>
</evidence>
<dbReference type="Gene3D" id="3.30.70.560">
    <property type="entry name" value="7,8-Dihydro-6-hydroxymethylpterin-pyrophosphokinase HPPK"/>
    <property type="match status" value="1"/>
</dbReference>
<dbReference type="PANTHER" id="PTHR43071:SF1">
    <property type="entry name" value="2-AMINO-4-HYDROXY-6-HYDROXYMETHYLDIHYDROPTERIDINE PYROPHOSPHOKINASE"/>
    <property type="match status" value="1"/>
</dbReference>
<feature type="region of interest" description="Disordered" evidence="13">
    <location>
        <begin position="1"/>
        <end position="22"/>
    </location>
</feature>
<dbReference type="OrthoDB" id="9808041at2"/>
<keyword evidence="7 15" id="KW-0418">Kinase</keyword>
<dbReference type="PROSITE" id="PS00794">
    <property type="entry name" value="HPPK"/>
    <property type="match status" value="1"/>
</dbReference>
<feature type="domain" description="7,8-dihydro-6-hydroxymethylpterin-pyrophosphokinase" evidence="14">
    <location>
        <begin position="112"/>
        <end position="123"/>
    </location>
</feature>
<dbReference type="NCBIfam" id="TIGR01498">
    <property type="entry name" value="folK"/>
    <property type="match status" value="1"/>
</dbReference>
<evidence type="ECO:0000256" key="6">
    <source>
        <dbReference type="ARBA" id="ARBA00022741"/>
    </source>
</evidence>
<evidence type="ECO:0000256" key="9">
    <source>
        <dbReference type="ARBA" id="ARBA00022909"/>
    </source>
</evidence>
<reference evidence="15 16" key="1">
    <citation type="submission" date="2016-11" db="EMBL/GenBank/DDBJ databases">
        <authorList>
            <person name="Jaros S."/>
            <person name="Januszkiewicz K."/>
            <person name="Wedrychowicz H."/>
        </authorList>
    </citation>
    <scope>NUCLEOTIDE SEQUENCE [LARGE SCALE GENOMIC DNA]</scope>
    <source>
        <strain evidence="15 16">DSM 100565</strain>
    </source>
</reference>
<dbReference type="Proteomes" id="UP000184292">
    <property type="component" value="Unassembled WGS sequence"/>
</dbReference>
<evidence type="ECO:0000256" key="1">
    <source>
        <dbReference type="ARBA" id="ARBA00005051"/>
    </source>
</evidence>
<evidence type="ECO:0000256" key="5">
    <source>
        <dbReference type="ARBA" id="ARBA00022679"/>
    </source>
</evidence>
<dbReference type="AlphaFoldDB" id="A0A1M6EJ22"/>
<dbReference type="InterPro" id="IPR035907">
    <property type="entry name" value="Hppk_sf"/>
</dbReference>
<dbReference type="PANTHER" id="PTHR43071">
    <property type="entry name" value="2-AMINO-4-HYDROXY-6-HYDROXYMETHYLDIHYDROPTERIDINE PYROPHOSPHOKINASE"/>
    <property type="match status" value="1"/>
</dbReference>
<keyword evidence="16" id="KW-1185">Reference proteome</keyword>
<dbReference type="GO" id="GO:0046656">
    <property type="term" value="P:folic acid biosynthetic process"/>
    <property type="evidence" value="ECO:0007669"/>
    <property type="project" value="UniProtKB-KW"/>
</dbReference>
<dbReference type="Pfam" id="PF01288">
    <property type="entry name" value="HPPK"/>
    <property type="match status" value="1"/>
</dbReference>
<keyword evidence="9" id="KW-0289">Folate biosynthesis</keyword>
<dbReference type="InterPro" id="IPR000550">
    <property type="entry name" value="Hppk"/>
</dbReference>
<feature type="compositionally biased region" description="Polar residues" evidence="13">
    <location>
        <begin position="1"/>
        <end position="11"/>
    </location>
</feature>
<evidence type="ECO:0000256" key="8">
    <source>
        <dbReference type="ARBA" id="ARBA00022840"/>
    </source>
</evidence>
<comment type="similarity">
    <text evidence="2">Belongs to the HPPK family.</text>
</comment>
<organism evidence="15 16">
    <name type="scientific">Wenxinia saemankumensis</name>
    <dbReference type="NCBI Taxonomy" id="1447782"/>
    <lineage>
        <taxon>Bacteria</taxon>
        <taxon>Pseudomonadati</taxon>
        <taxon>Pseudomonadota</taxon>
        <taxon>Alphaproteobacteria</taxon>
        <taxon>Rhodobacterales</taxon>
        <taxon>Roseobacteraceae</taxon>
        <taxon>Wenxinia</taxon>
    </lineage>
</organism>
<dbReference type="EC" id="2.7.6.3" evidence="3"/>
<dbReference type="STRING" id="1447782.SAMN05444417_2017"/>
<evidence type="ECO:0000313" key="15">
    <source>
        <dbReference type="EMBL" id="SHI85330.1"/>
    </source>
</evidence>
<evidence type="ECO:0000259" key="14">
    <source>
        <dbReference type="PROSITE" id="PS00794"/>
    </source>
</evidence>
<evidence type="ECO:0000256" key="7">
    <source>
        <dbReference type="ARBA" id="ARBA00022777"/>
    </source>
</evidence>
<evidence type="ECO:0000256" key="11">
    <source>
        <dbReference type="ARBA" id="ARBA00029766"/>
    </source>
</evidence>
<sequence>MTQDGRQGSHPTSRKDPDHKVERRAVIALGSNMGTPDRPGTAILRDALGRLSARAGGPVRQSALWRTPAYPAGIGPDFLNAVVALPTRLGARALLDALHRIEAEEGRVRKARWGPRPLDLDLIALDDAVHPDAATLRHWIDLPVERQATDWPDRLLLPHPRLQDRAFVLIPMAEVAPDWRHPLTGLDVDGMIAALPPDAAAGMARLDPAP</sequence>
<keyword evidence="6" id="KW-0547">Nucleotide-binding</keyword>
<proteinExistence type="inferred from homology"/>
<dbReference type="GO" id="GO:0016301">
    <property type="term" value="F:kinase activity"/>
    <property type="evidence" value="ECO:0007669"/>
    <property type="project" value="UniProtKB-KW"/>
</dbReference>
<dbReference type="UniPathway" id="UPA00077">
    <property type="reaction ID" value="UER00155"/>
</dbReference>
<name>A0A1M6EJ22_9RHOB</name>
<comment type="pathway">
    <text evidence="1">Cofactor biosynthesis; tetrahydrofolate biosynthesis; 2-amino-4-hydroxy-6-hydroxymethyl-7,8-dihydropteridine diphosphate from 7,8-dihydroneopterin triphosphate: step 4/4.</text>
</comment>
<keyword evidence="8" id="KW-0067">ATP-binding</keyword>
<protein>
    <recommendedName>
        <fullName evidence="4">2-amino-4-hydroxy-6-hydroxymethyldihydropteridine pyrophosphokinase</fullName>
        <ecNumber evidence="3">2.7.6.3</ecNumber>
    </recommendedName>
    <alternativeName>
        <fullName evidence="11">6-hydroxymethyl-7,8-dihydropterin pyrophosphokinase</fullName>
    </alternativeName>
    <alternativeName>
        <fullName evidence="12">7,8-dihydro-6-hydroxymethylpterin-pyrophosphokinase</fullName>
    </alternativeName>
</protein>
<evidence type="ECO:0000313" key="16">
    <source>
        <dbReference type="Proteomes" id="UP000184292"/>
    </source>
</evidence>
<dbReference type="GO" id="GO:0005524">
    <property type="term" value="F:ATP binding"/>
    <property type="evidence" value="ECO:0007669"/>
    <property type="project" value="UniProtKB-KW"/>
</dbReference>
<accession>A0A1M6EJ22</accession>
<keyword evidence="5" id="KW-0808">Transferase</keyword>
<dbReference type="CDD" id="cd00483">
    <property type="entry name" value="HPPK"/>
    <property type="match status" value="1"/>
</dbReference>
<evidence type="ECO:0000256" key="4">
    <source>
        <dbReference type="ARBA" id="ARBA00016218"/>
    </source>
</evidence>
<evidence type="ECO:0000256" key="10">
    <source>
        <dbReference type="ARBA" id="ARBA00029409"/>
    </source>
</evidence>
<dbReference type="EMBL" id="FQYO01000003">
    <property type="protein sequence ID" value="SHI85330.1"/>
    <property type="molecule type" value="Genomic_DNA"/>
</dbReference>
<evidence type="ECO:0000256" key="2">
    <source>
        <dbReference type="ARBA" id="ARBA00005810"/>
    </source>
</evidence>
<dbReference type="GO" id="GO:0003848">
    <property type="term" value="F:2-amino-4-hydroxy-6-hydroxymethyldihydropteridine diphosphokinase activity"/>
    <property type="evidence" value="ECO:0007669"/>
    <property type="project" value="UniProtKB-EC"/>
</dbReference>